<dbReference type="InterPro" id="IPR000891">
    <property type="entry name" value="PYR_CT"/>
</dbReference>
<dbReference type="FunFam" id="1.10.238.260:FF:000001">
    <property type="entry name" value="2-isopropylmalate synthase"/>
    <property type="match status" value="1"/>
</dbReference>
<dbReference type="InterPro" id="IPR054691">
    <property type="entry name" value="LeuA/HCS_post-cat"/>
</dbReference>
<dbReference type="InterPro" id="IPR002034">
    <property type="entry name" value="AIPM/Hcit_synth_CS"/>
</dbReference>
<dbReference type="InterPro" id="IPR013785">
    <property type="entry name" value="Aldolase_TIM"/>
</dbReference>
<dbReference type="FunFam" id="3.30.160.270:FF:000001">
    <property type="entry name" value="2-isopropylmalate synthase"/>
    <property type="match status" value="1"/>
</dbReference>
<evidence type="ECO:0000313" key="15">
    <source>
        <dbReference type="Proteomes" id="UP000036923"/>
    </source>
</evidence>
<comment type="caution">
    <text evidence="14">The sequence shown here is derived from an EMBL/GenBank/DDBJ whole genome shotgun (WGS) entry which is preliminary data.</text>
</comment>
<feature type="region of interest" description="Regulatory domain" evidence="12">
    <location>
        <begin position="392"/>
        <end position="510"/>
    </location>
</feature>
<feature type="binding site" evidence="12">
    <location>
        <position position="204"/>
    </location>
    <ligand>
        <name>Mn(2+)</name>
        <dbReference type="ChEBI" id="CHEBI:29035"/>
    </ligand>
</feature>
<dbReference type="OrthoDB" id="9804858at2"/>
<keyword evidence="15" id="KW-1185">Reference proteome</keyword>
<keyword evidence="9 12" id="KW-0479">Metal-binding</keyword>
<feature type="domain" description="Pyruvate carboxyltransferase" evidence="13">
    <location>
        <begin position="5"/>
        <end position="268"/>
    </location>
</feature>
<feature type="binding site" evidence="12">
    <location>
        <position position="202"/>
    </location>
    <ligand>
        <name>Mn(2+)</name>
        <dbReference type="ChEBI" id="CHEBI:29035"/>
    </ligand>
</feature>
<keyword evidence="7 12" id="KW-0028">Amino-acid biosynthesis</keyword>
<dbReference type="EMBL" id="LGTC01000001">
    <property type="protein sequence ID" value="KNY29277.1"/>
    <property type="molecule type" value="Genomic_DNA"/>
</dbReference>
<keyword evidence="14" id="KW-0012">Acyltransferase</keyword>
<comment type="cofactor">
    <cofactor evidence="12">
        <name>Mn(2+)</name>
        <dbReference type="ChEBI" id="CHEBI:29035"/>
    </cofactor>
</comment>
<evidence type="ECO:0000256" key="9">
    <source>
        <dbReference type="ARBA" id="ARBA00022723"/>
    </source>
</evidence>
<keyword evidence="8 12" id="KW-0808">Transferase</keyword>
<dbReference type="GO" id="GO:0005737">
    <property type="term" value="C:cytoplasm"/>
    <property type="evidence" value="ECO:0007669"/>
    <property type="project" value="UniProtKB-UniRule"/>
</dbReference>
<keyword evidence="5 12" id="KW-0432">Leucine biosynthesis</keyword>
<comment type="subunit">
    <text evidence="12">Homodimer.</text>
</comment>
<evidence type="ECO:0000259" key="13">
    <source>
        <dbReference type="PROSITE" id="PS50991"/>
    </source>
</evidence>
<protein>
    <recommendedName>
        <fullName evidence="4 12">2-isopropylmalate synthase</fullName>
        <ecNumber evidence="3 12">2.3.3.13</ecNumber>
    </recommendedName>
    <alternativeName>
        <fullName evidence="12">Alpha-IPM synthase</fullName>
    </alternativeName>
    <alternativeName>
        <fullName evidence="12">Alpha-isopropylmalate synthase</fullName>
    </alternativeName>
</protein>
<dbReference type="NCBIfam" id="TIGR00973">
    <property type="entry name" value="leuA_bact"/>
    <property type="match status" value="1"/>
</dbReference>
<evidence type="ECO:0000256" key="10">
    <source>
        <dbReference type="ARBA" id="ARBA00023211"/>
    </source>
</evidence>
<dbReference type="InterPro" id="IPR013709">
    <property type="entry name" value="2-isopropylmalate_synth_dimer"/>
</dbReference>
<dbReference type="Gene3D" id="1.10.238.260">
    <property type="match status" value="1"/>
</dbReference>
<evidence type="ECO:0000256" key="2">
    <source>
        <dbReference type="ARBA" id="ARBA00009396"/>
    </source>
</evidence>
<dbReference type="InterPro" id="IPR036230">
    <property type="entry name" value="LeuA_allosteric_dom_sf"/>
</dbReference>
<dbReference type="Proteomes" id="UP000036923">
    <property type="component" value="Unassembled WGS sequence"/>
</dbReference>
<dbReference type="NCBIfam" id="NF002085">
    <property type="entry name" value="PRK00915.1-2"/>
    <property type="match status" value="1"/>
</dbReference>
<dbReference type="SUPFAM" id="SSF110921">
    <property type="entry name" value="2-isopropylmalate synthase LeuA, allosteric (dimerisation) domain"/>
    <property type="match status" value="1"/>
</dbReference>
<evidence type="ECO:0000313" key="14">
    <source>
        <dbReference type="EMBL" id="KNY29277.1"/>
    </source>
</evidence>
<dbReference type="InterPro" id="IPR050073">
    <property type="entry name" value="2-IPM_HCS-like"/>
</dbReference>
<evidence type="ECO:0000256" key="3">
    <source>
        <dbReference type="ARBA" id="ARBA00012973"/>
    </source>
</evidence>
<dbReference type="Pfam" id="PF22617">
    <property type="entry name" value="HCS_D2"/>
    <property type="match status" value="1"/>
</dbReference>
<keyword evidence="6 12" id="KW-0963">Cytoplasm</keyword>
<dbReference type="FunFam" id="3.20.20.70:FF:000010">
    <property type="entry name" value="2-isopropylmalate synthase"/>
    <property type="match status" value="1"/>
</dbReference>
<comment type="catalytic activity">
    <reaction evidence="12">
        <text>3-methyl-2-oxobutanoate + acetyl-CoA + H2O = (2S)-2-isopropylmalate + CoA + H(+)</text>
        <dbReference type="Rhea" id="RHEA:21524"/>
        <dbReference type="ChEBI" id="CHEBI:1178"/>
        <dbReference type="ChEBI" id="CHEBI:11851"/>
        <dbReference type="ChEBI" id="CHEBI:15377"/>
        <dbReference type="ChEBI" id="CHEBI:15378"/>
        <dbReference type="ChEBI" id="CHEBI:57287"/>
        <dbReference type="ChEBI" id="CHEBI:57288"/>
        <dbReference type="EC" id="2.3.3.13"/>
    </reaction>
</comment>
<dbReference type="Pfam" id="PF08502">
    <property type="entry name" value="LeuA_dimer"/>
    <property type="match status" value="1"/>
</dbReference>
<keyword evidence="10 12" id="KW-0464">Manganese</keyword>
<comment type="function">
    <text evidence="12">Catalyzes the condensation of the acetyl group of acetyl-CoA with 3-methyl-2-oxobutanoate (2-ketoisovalerate) to form 3-carboxy-3-hydroxy-4-methylpentanoate (2-isopropylmalate).</text>
</comment>
<dbReference type="UniPathway" id="UPA00048">
    <property type="reaction ID" value="UER00070"/>
</dbReference>
<feature type="binding site" evidence="12">
    <location>
        <position position="14"/>
    </location>
    <ligand>
        <name>Mn(2+)</name>
        <dbReference type="ChEBI" id="CHEBI:29035"/>
    </ligand>
</feature>
<dbReference type="GO" id="GO:0003852">
    <property type="term" value="F:2-isopropylmalate synthase activity"/>
    <property type="evidence" value="ECO:0007669"/>
    <property type="project" value="UniProtKB-UniRule"/>
</dbReference>
<reference evidence="15" key="1">
    <citation type="submission" date="2015-07" db="EMBL/GenBank/DDBJ databases">
        <title>Near-Complete Genome Sequence of the Cellulolytic Bacterium Bacteroides (Pseudobacteroides) cellulosolvens ATCC 35603.</title>
        <authorList>
            <person name="Dassa B."/>
            <person name="Utturkar S.M."/>
            <person name="Klingeman D.M."/>
            <person name="Hurt R.A."/>
            <person name="Keller M."/>
            <person name="Xu J."/>
            <person name="Reddy Y.H.K."/>
            <person name="Borovok I."/>
            <person name="Grinberg I.R."/>
            <person name="Lamed R."/>
            <person name="Zhivin O."/>
            <person name="Bayer E.A."/>
            <person name="Brown S.D."/>
        </authorList>
    </citation>
    <scope>NUCLEOTIDE SEQUENCE [LARGE SCALE GENOMIC DNA]</scope>
    <source>
        <strain evidence="15">DSM 2933</strain>
    </source>
</reference>
<accession>A0A0L6JV32</accession>
<evidence type="ECO:0000256" key="1">
    <source>
        <dbReference type="ARBA" id="ARBA00004689"/>
    </source>
</evidence>
<dbReference type="Pfam" id="PF00682">
    <property type="entry name" value="HMGL-like"/>
    <property type="match status" value="1"/>
</dbReference>
<dbReference type="PROSITE" id="PS00816">
    <property type="entry name" value="AIPM_HOMOCIT_SYNTH_2"/>
    <property type="match status" value="1"/>
</dbReference>
<name>A0A0L6JV32_9FIRM</name>
<evidence type="ECO:0000256" key="4">
    <source>
        <dbReference type="ARBA" id="ARBA00018198"/>
    </source>
</evidence>
<dbReference type="eggNOG" id="COG0119">
    <property type="taxonomic scope" value="Bacteria"/>
</dbReference>
<dbReference type="NCBIfam" id="NF002088">
    <property type="entry name" value="PRK00915.1-5"/>
    <property type="match status" value="1"/>
</dbReference>
<organism evidence="14 15">
    <name type="scientific">Pseudobacteroides cellulosolvens ATCC 35603 = DSM 2933</name>
    <dbReference type="NCBI Taxonomy" id="398512"/>
    <lineage>
        <taxon>Bacteria</taxon>
        <taxon>Bacillati</taxon>
        <taxon>Bacillota</taxon>
        <taxon>Clostridia</taxon>
        <taxon>Eubacteriales</taxon>
        <taxon>Oscillospiraceae</taxon>
        <taxon>Pseudobacteroides</taxon>
    </lineage>
</organism>
<evidence type="ECO:0000256" key="6">
    <source>
        <dbReference type="ARBA" id="ARBA00022490"/>
    </source>
</evidence>
<dbReference type="RefSeq" id="WP_036935818.1">
    <property type="nucleotide sequence ID" value="NZ_JQKC01000001.1"/>
</dbReference>
<evidence type="ECO:0000256" key="12">
    <source>
        <dbReference type="HAMAP-Rule" id="MF_01025"/>
    </source>
</evidence>
<dbReference type="HAMAP" id="MF_01025">
    <property type="entry name" value="LeuA_type1"/>
    <property type="match status" value="1"/>
</dbReference>
<sequence>MATRIKIFDTTLRDGEQTPGVNLNIHEKLEIAKQLEKLGVDVIEAGFAIASPGDFEAVKAVAQSIKNSTVASLCRAVEKDIDRAWEAVQYAANPRIHTFLATSDIHMKYKLKMTEEEVFARAVEMVKYAKKYCKDIEFSAEDASRTRVDFLYRIIEGVINAGATVVNIPDTVGYSTPEEFGNLIKGIKNNVSNIDKVDISVHCHNDLGLAVANSLAAMVNGATQLECTVNGLGERAGNASMEEIIMGINTRKDYYNSFEHRIDTIQIYRTSKLVSSMTGINVQPNKAIVGANAFAHESGIHQHGVLSEKSTYEIMTPESIGLTQNRMVLGKLSGRHAFEERLKELGYNLGPDEVQKAFEQFKSLADKKKEVTDRDIEALVKDKVSDIPEVFELESFQISSGNKVIANSVISLKRNGNIITEAATGDGPVDAAFNAMDRLIGFSMELEEYSLKAVTEGKDALGEVTVKVLKNDRFFIGRGVSTDIVEASIKAYLNAVNRVISELGDSIINQ</sequence>
<evidence type="ECO:0000256" key="8">
    <source>
        <dbReference type="ARBA" id="ARBA00022679"/>
    </source>
</evidence>
<dbReference type="Gene3D" id="3.20.20.70">
    <property type="entry name" value="Aldolase class I"/>
    <property type="match status" value="1"/>
</dbReference>
<dbReference type="InterPro" id="IPR005671">
    <property type="entry name" value="LeuA_bact_synth"/>
</dbReference>
<dbReference type="PROSITE" id="PS50991">
    <property type="entry name" value="PYR_CT"/>
    <property type="match status" value="1"/>
</dbReference>
<dbReference type="STRING" id="398512.Bccel_4551"/>
<dbReference type="SMART" id="SM00917">
    <property type="entry name" value="LeuA_dimer"/>
    <property type="match status" value="1"/>
</dbReference>
<dbReference type="AlphaFoldDB" id="A0A0L6JV32"/>
<comment type="pathway">
    <text evidence="1 12">Amino-acid biosynthesis; L-leucine biosynthesis; L-leucine from 3-methyl-2-oxobutanoate: step 1/4.</text>
</comment>
<dbReference type="GO" id="GO:0030145">
    <property type="term" value="F:manganese ion binding"/>
    <property type="evidence" value="ECO:0007669"/>
    <property type="project" value="UniProtKB-UniRule"/>
</dbReference>
<gene>
    <name evidence="12" type="primary">leuA</name>
    <name evidence="14" type="ORF">Bccel_4551</name>
</gene>
<proteinExistence type="inferred from homology"/>
<dbReference type="Gene3D" id="3.30.160.270">
    <property type="match status" value="1"/>
</dbReference>
<dbReference type="EC" id="2.3.3.13" evidence="3 12"/>
<dbReference type="GO" id="GO:0003985">
    <property type="term" value="F:acetyl-CoA C-acetyltransferase activity"/>
    <property type="evidence" value="ECO:0007669"/>
    <property type="project" value="UniProtKB-UniRule"/>
</dbReference>
<dbReference type="PANTHER" id="PTHR10277">
    <property type="entry name" value="HOMOCITRATE SYNTHASE-RELATED"/>
    <property type="match status" value="1"/>
</dbReference>
<evidence type="ECO:0000256" key="7">
    <source>
        <dbReference type="ARBA" id="ARBA00022605"/>
    </source>
</evidence>
<comment type="similarity">
    <text evidence="2 12">Belongs to the alpha-IPM synthase/homocitrate synthase family. LeuA type 1 subfamily.</text>
</comment>
<evidence type="ECO:0000256" key="5">
    <source>
        <dbReference type="ARBA" id="ARBA00022430"/>
    </source>
</evidence>
<dbReference type="PATRIC" id="fig|398512.5.peg.4768"/>
<dbReference type="NCBIfam" id="NF002086">
    <property type="entry name" value="PRK00915.1-3"/>
    <property type="match status" value="1"/>
</dbReference>
<dbReference type="CDD" id="cd07940">
    <property type="entry name" value="DRE_TIM_IPMS"/>
    <property type="match status" value="1"/>
</dbReference>
<dbReference type="PROSITE" id="PS00815">
    <property type="entry name" value="AIPM_HOMOCIT_SYNTH_1"/>
    <property type="match status" value="1"/>
</dbReference>
<evidence type="ECO:0000256" key="11">
    <source>
        <dbReference type="ARBA" id="ARBA00023304"/>
    </source>
</evidence>
<dbReference type="SUPFAM" id="SSF51569">
    <property type="entry name" value="Aldolase"/>
    <property type="match status" value="1"/>
</dbReference>
<dbReference type="GO" id="GO:0009098">
    <property type="term" value="P:L-leucine biosynthetic process"/>
    <property type="evidence" value="ECO:0007669"/>
    <property type="project" value="UniProtKB-UniRule"/>
</dbReference>
<feature type="binding site" evidence="12">
    <location>
        <position position="238"/>
    </location>
    <ligand>
        <name>Mn(2+)</name>
        <dbReference type="ChEBI" id="CHEBI:29035"/>
    </ligand>
</feature>
<keyword evidence="11 12" id="KW-0100">Branched-chain amino acid biosynthesis</keyword>
<dbReference type="PANTHER" id="PTHR10277:SF9">
    <property type="entry name" value="2-ISOPROPYLMALATE SYNTHASE 1, CHLOROPLASTIC-RELATED"/>
    <property type="match status" value="1"/>
</dbReference>